<organism evidence="2 3">
    <name type="scientific">Pseudonocardia eucalypti</name>
    <dbReference type="NCBI Taxonomy" id="648755"/>
    <lineage>
        <taxon>Bacteria</taxon>
        <taxon>Bacillati</taxon>
        <taxon>Actinomycetota</taxon>
        <taxon>Actinomycetes</taxon>
        <taxon>Pseudonocardiales</taxon>
        <taxon>Pseudonocardiaceae</taxon>
        <taxon>Pseudonocardia</taxon>
    </lineage>
</organism>
<dbReference type="Proteomes" id="UP001428817">
    <property type="component" value="Unassembled WGS sequence"/>
</dbReference>
<feature type="region of interest" description="Disordered" evidence="1">
    <location>
        <begin position="124"/>
        <end position="206"/>
    </location>
</feature>
<name>A0ABP9QKJ9_9PSEU</name>
<proteinExistence type="predicted"/>
<evidence type="ECO:0000313" key="2">
    <source>
        <dbReference type="EMBL" id="GAA5163491.1"/>
    </source>
</evidence>
<comment type="caution">
    <text evidence="2">The sequence shown here is derived from an EMBL/GenBank/DDBJ whole genome shotgun (WGS) entry which is preliminary data.</text>
</comment>
<sequence>MPAVGVDPGERVQAVDRLAEHAGGQAVDLGVREDLLPLVQVVAEQRALGGVRVAAGQVGYHVAQEVSLAGGVRLVGERTRTGRRGGWSARLGGEASPGFWPPIPELGGARRTLRPSGALFRRARRRRPTQGRPGCATAHGRPATAIGDSGRPDRVAAVAQANKPGTRHDRRDGHRDGAGDHIGPHRVRGGPLGEPVVPEEQAGQWCPTPVGPVTRAEGEVLALFATQADLVAVGE</sequence>
<keyword evidence="3" id="KW-1185">Reference proteome</keyword>
<reference evidence="3" key="1">
    <citation type="journal article" date="2019" name="Int. J. Syst. Evol. Microbiol.">
        <title>The Global Catalogue of Microorganisms (GCM) 10K type strain sequencing project: providing services to taxonomists for standard genome sequencing and annotation.</title>
        <authorList>
            <consortium name="The Broad Institute Genomics Platform"/>
            <consortium name="The Broad Institute Genome Sequencing Center for Infectious Disease"/>
            <person name="Wu L."/>
            <person name="Ma J."/>
        </authorList>
    </citation>
    <scope>NUCLEOTIDE SEQUENCE [LARGE SCALE GENOMIC DNA]</scope>
    <source>
        <strain evidence="3">JCM 18303</strain>
    </source>
</reference>
<gene>
    <name evidence="2" type="ORF">GCM10023321_50510</name>
</gene>
<evidence type="ECO:0000313" key="3">
    <source>
        <dbReference type="Proteomes" id="UP001428817"/>
    </source>
</evidence>
<accession>A0ABP9QKJ9</accession>
<evidence type="ECO:0000256" key="1">
    <source>
        <dbReference type="SAM" id="MobiDB-lite"/>
    </source>
</evidence>
<dbReference type="EMBL" id="BAABJP010000029">
    <property type="protein sequence ID" value="GAA5163491.1"/>
    <property type="molecule type" value="Genomic_DNA"/>
</dbReference>
<protein>
    <submittedName>
        <fullName evidence="2">Uncharacterized protein</fullName>
    </submittedName>
</protein>
<feature type="compositionally biased region" description="Basic and acidic residues" evidence="1">
    <location>
        <begin position="166"/>
        <end position="183"/>
    </location>
</feature>